<keyword evidence="2" id="KW-0812">Transmembrane</keyword>
<feature type="transmembrane region" description="Helical" evidence="2">
    <location>
        <begin position="263"/>
        <end position="286"/>
    </location>
</feature>
<feature type="transmembrane region" description="Helical" evidence="2">
    <location>
        <begin position="153"/>
        <end position="173"/>
    </location>
</feature>
<reference evidence="3 4" key="1">
    <citation type="submission" date="2016-10" db="EMBL/GenBank/DDBJ databases">
        <authorList>
            <person name="de Groot N.N."/>
        </authorList>
    </citation>
    <scope>NUCLEOTIDE SEQUENCE [LARGE SCALE GENOMIC DNA]</scope>
    <source>
        <strain evidence="3 4">CGMCC 1.10457</strain>
    </source>
</reference>
<keyword evidence="2" id="KW-0472">Membrane</keyword>
<feature type="compositionally biased region" description="Gly residues" evidence="1">
    <location>
        <begin position="357"/>
        <end position="398"/>
    </location>
</feature>
<evidence type="ECO:0000313" key="3">
    <source>
        <dbReference type="EMBL" id="SFR98450.1"/>
    </source>
</evidence>
<feature type="transmembrane region" description="Helical" evidence="2">
    <location>
        <begin position="212"/>
        <end position="230"/>
    </location>
</feature>
<keyword evidence="4" id="KW-1185">Reference proteome</keyword>
<dbReference type="Proteomes" id="UP000199062">
    <property type="component" value="Unassembled WGS sequence"/>
</dbReference>
<dbReference type="STRING" id="767519.SAMN05216559_2035"/>
<feature type="transmembrane region" description="Helical" evidence="2">
    <location>
        <begin position="179"/>
        <end position="200"/>
    </location>
</feature>
<organism evidence="3 4">
    <name type="scientific">Halomicrobium zhouii</name>
    <dbReference type="NCBI Taxonomy" id="767519"/>
    <lineage>
        <taxon>Archaea</taxon>
        <taxon>Methanobacteriati</taxon>
        <taxon>Methanobacteriota</taxon>
        <taxon>Stenosarchaea group</taxon>
        <taxon>Halobacteria</taxon>
        <taxon>Halobacteriales</taxon>
        <taxon>Haloarculaceae</taxon>
        <taxon>Halomicrobium</taxon>
    </lineage>
</organism>
<evidence type="ECO:0000256" key="2">
    <source>
        <dbReference type="SAM" id="Phobius"/>
    </source>
</evidence>
<feature type="transmembrane region" description="Helical" evidence="2">
    <location>
        <begin position="236"/>
        <end position="251"/>
    </location>
</feature>
<sequence length="681" mass="70804">MTDVVAAVDRHLADERDWPSFAHDVGRVAFGDRTGLALWLGMVLALGLTWRVGFFISDSYAIANALFNVADGRLAITEIQYSLTLGSQPGLHESGGRLYGRNYGQVFLALPVVWALQAATVLAPLHLVLAAGWSLSVLALARQVATLLDRPSVRGVGIVVALAAFGVNVLSPTPLHPDLLHLVALQLSTLLAAAFGGVLFYRLVGVFHHRRVAVAAGVAVVLAFPIGFWASIPKRHVLVATLLIGSVFCFARSRQATGRRADVALASAYVFVSLVAWVHAFEGLFALLALGTVDLLTGGIRDRKQLAVIACGLIVGLAPMFITNLLIAGNPLEPPRMLPNQGSGGVELAPSGEVLSTGGGGGTSGGGSGDLLGSGGGGGGSEAGGSGGSGDGDSSGGGGGNPLSVLAPLLAPLLGPLQGAVDNIGFILGFVVLTVKSGLAVLSEPDRLWHVFGRSGRIPGLRHWINHHEMIDLTVLESAPLLGGLLALPAVVYRSVVDRSAERKIPLPWTLSPRRQTDLLVVALGVLLTVIYLSRLPLFSMITVRYIVYALPFGLYGVVRLPPVHEAIAQAPRRTGGTYVVTVVGGTAAIVGVLAFADVAVGEAMQFHALVNLGAAGLLALTVGARAFVPVRVRSRWVATALGVTAGATTAFLFLAGVEYFQYGQYALGIARELSTAVPLF</sequence>
<protein>
    <submittedName>
        <fullName evidence="3">Uncharacterized protein</fullName>
    </submittedName>
</protein>
<dbReference type="OrthoDB" id="242535at2157"/>
<proteinExistence type="predicted"/>
<feature type="transmembrane region" description="Helical" evidence="2">
    <location>
        <begin position="114"/>
        <end position="141"/>
    </location>
</feature>
<name>A0A1I6L5B2_9EURY</name>
<feature type="transmembrane region" description="Helical" evidence="2">
    <location>
        <begin position="579"/>
        <end position="601"/>
    </location>
</feature>
<gene>
    <name evidence="3" type="ORF">SAMN05216559_2035</name>
</gene>
<dbReference type="EMBL" id="FOZK01000002">
    <property type="protein sequence ID" value="SFR98450.1"/>
    <property type="molecule type" value="Genomic_DNA"/>
</dbReference>
<dbReference type="RefSeq" id="WP_089816409.1">
    <property type="nucleotide sequence ID" value="NZ_FOZK01000002.1"/>
</dbReference>
<evidence type="ECO:0000313" key="4">
    <source>
        <dbReference type="Proteomes" id="UP000199062"/>
    </source>
</evidence>
<feature type="transmembrane region" description="Helical" evidence="2">
    <location>
        <begin position="539"/>
        <end position="559"/>
    </location>
</feature>
<feature type="transmembrane region" description="Helical" evidence="2">
    <location>
        <begin position="637"/>
        <end position="658"/>
    </location>
</feature>
<keyword evidence="2" id="KW-1133">Transmembrane helix</keyword>
<dbReference type="AlphaFoldDB" id="A0A1I6L5B2"/>
<feature type="transmembrane region" description="Helical" evidence="2">
    <location>
        <begin position="517"/>
        <end position="533"/>
    </location>
</feature>
<feature type="transmembrane region" description="Helical" evidence="2">
    <location>
        <begin position="607"/>
        <end position="625"/>
    </location>
</feature>
<feature type="region of interest" description="Disordered" evidence="1">
    <location>
        <begin position="349"/>
        <end position="398"/>
    </location>
</feature>
<evidence type="ECO:0000256" key="1">
    <source>
        <dbReference type="SAM" id="MobiDB-lite"/>
    </source>
</evidence>
<feature type="transmembrane region" description="Helical" evidence="2">
    <location>
        <begin position="36"/>
        <end position="56"/>
    </location>
</feature>
<feature type="transmembrane region" description="Helical" evidence="2">
    <location>
        <begin position="306"/>
        <end position="327"/>
    </location>
</feature>
<accession>A0A1I6L5B2</accession>